<dbReference type="STRING" id="366584.SAMN05216377_10669"/>
<sequence>MVRREPGPVHLTVPYGASAVSQVDRVVVHRSRAMDHIVVPTEPRRTARADTAVDLAVEEPDARAARRLLISLMTGGRLRPVDVEIRLSERSPRRYRRALRSAVQAVREGVHSALEDLYVVEVEQAHGLPTGGRQIPVSVDGVVLWEDVTYDRARLPLTVRLDGRTHLQAGRAFRDRRRANAAELAGRSRLVFGWDETNADPCGVAQEVASVMRRLGWGGSPRPCPRCPS</sequence>
<proteinExistence type="predicted"/>
<evidence type="ECO:0000313" key="1">
    <source>
        <dbReference type="EMBL" id="SDF66209.1"/>
    </source>
</evidence>
<evidence type="ECO:0008006" key="3">
    <source>
        <dbReference type="Google" id="ProtNLM"/>
    </source>
</evidence>
<accession>A0A1G7MYL0</accession>
<organism evidence="1 2">
    <name type="scientific">Pseudonocardia oroxyli</name>
    <dbReference type="NCBI Taxonomy" id="366584"/>
    <lineage>
        <taxon>Bacteria</taxon>
        <taxon>Bacillati</taxon>
        <taxon>Actinomycetota</taxon>
        <taxon>Actinomycetes</taxon>
        <taxon>Pseudonocardiales</taxon>
        <taxon>Pseudonocardiaceae</taxon>
        <taxon>Pseudonocardia</taxon>
    </lineage>
</organism>
<protein>
    <recommendedName>
        <fullName evidence="3">DUF559 domain-containing protein</fullName>
    </recommendedName>
</protein>
<name>A0A1G7MYL0_PSEOR</name>
<gene>
    <name evidence="1" type="ORF">SAMN05216377_10669</name>
</gene>
<dbReference type="AlphaFoldDB" id="A0A1G7MYL0"/>
<keyword evidence="2" id="KW-1185">Reference proteome</keyword>
<dbReference type="EMBL" id="FNBE01000006">
    <property type="protein sequence ID" value="SDF66209.1"/>
    <property type="molecule type" value="Genomic_DNA"/>
</dbReference>
<reference evidence="1 2" key="1">
    <citation type="submission" date="2016-10" db="EMBL/GenBank/DDBJ databases">
        <authorList>
            <person name="de Groot N.N."/>
        </authorList>
    </citation>
    <scope>NUCLEOTIDE SEQUENCE [LARGE SCALE GENOMIC DNA]</scope>
    <source>
        <strain evidence="1 2">CGMCC 4.3143</strain>
    </source>
</reference>
<dbReference type="Proteomes" id="UP000198967">
    <property type="component" value="Unassembled WGS sequence"/>
</dbReference>
<dbReference type="RefSeq" id="WP_218129782.1">
    <property type="nucleotide sequence ID" value="NZ_FNBE01000006.1"/>
</dbReference>
<evidence type="ECO:0000313" key="2">
    <source>
        <dbReference type="Proteomes" id="UP000198967"/>
    </source>
</evidence>